<evidence type="ECO:0000256" key="1">
    <source>
        <dbReference type="SAM" id="Coils"/>
    </source>
</evidence>
<protein>
    <submittedName>
        <fullName evidence="2">Uncharacterized protein</fullName>
    </submittedName>
</protein>
<comment type="caution">
    <text evidence="2">The sequence shown here is derived from an EMBL/GenBank/DDBJ whole genome shotgun (WGS) entry which is preliminary data.</text>
</comment>
<dbReference type="RefSeq" id="WP_311020002.1">
    <property type="nucleotide sequence ID" value="NZ_JAUHGG010000003.1"/>
</dbReference>
<dbReference type="EMBL" id="JAUHGG010000003">
    <property type="protein sequence ID" value="MDS1821146.1"/>
    <property type="molecule type" value="Genomic_DNA"/>
</dbReference>
<evidence type="ECO:0000313" key="3">
    <source>
        <dbReference type="Proteomes" id="UP001253193"/>
    </source>
</evidence>
<accession>A0AAW8PYP0</accession>
<name>A0AAW8PYP0_VIBPH</name>
<dbReference type="Proteomes" id="UP001253193">
    <property type="component" value="Unassembled WGS sequence"/>
</dbReference>
<feature type="coiled-coil region" evidence="1">
    <location>
        <begin position="183"/>
        <end position="217"/>
    </location>
</feature>
<proteinExistence type="predicted"/>
<dbReference type="AlphaFoldDB" id="A0AAW8PYP0"/>
<keyword evidence="1" id="KW-0175">Coiled coil</keyword>
<organism evidence="2 3">
    <name type="scientific">Vibrio parahaemolyticus</name>
    <dbReference type="NCBI Taxonomy" id="670"/>
    <lineage>
        <taxon>Bacteria</taxon>
        <taxon>Pseudomonadati</taxon>
        <taxon>Pseudomonadota</taxon>
        <taxon>Gammaproteobacteria</taxon>
        <taxon>Vibrionales</taxon>
        <taxon>Vibrionaceae</taxon>
        <taxon>Vibrio</taxon>
    </lineage>
</organism>
<gene>
    <name evidence="2" type="ORF">QX249_10780</name>
</gene>
<reference evidence="2" key="1">
    <citation type="submission" date="2023-06" db="EMBL/GenBank/DDBJ databases">
        <title>Genomic Diversity of Vibrio spp. and Metagenomic Analysis of Pathogens in Florida Gulf Coastal Waters Following Hurricane Ian.</title>
        <authorList>
            <person name="Brumfield K.D."/>
        </authorList>
    </citation>
    <scope>NUCLEOTIDE SEQUENCE</scope>
    <source>
        <strain evidence="2">WBS2B-138</strain>
    </source>
</reference>
<evidence type="ECO:0000313" key="2">
    <source>
        <dbReference type="EMBL" id="MDS1821146.1"/>
    </source>
</evidence>
<sequence length="225" mass="25245">MSTQYQPLFSTKKLVSDLKLIFITRALNPVTDLSFGGFEVSSEDGQYKLSLSVTFSSECESEFRSLASTRSSIQGIKHTKTIPLGIYKDNLEYEILMSILECAIGGSNLDSLKTNEAEIKSIFEIVDKARNEFILGLKHALEFHVKTHNQSVERFVMDQFGDQLNAPIATYKDHISKEQLQSLEDDETELAIVTKQIQELTAKQNELSANLTNAKLEVIDCLVSK</sequence>